<dbReference type="STRING" id="1192868.GCA_000304395_00632"/>
<dbReference type="EMBL" id="QGGG01000001">
    <property type="protein sequence ID" value="PWJ86575.1"/>
    <property type="molecule type" value="Genomic_DNA"/>
</dbReference>
<dbReference type="InterPro" id="IPR000524">
    <property type="entry name" value="Tscrpt_reg_HTH_GntR"/>
</dbReference>
<dbReference type="CDD" id="cd00609">
    <property type="entry name" value="AAT_like"/>
    <property type="match status" value="1"/>
</dbReference>
<sequence length="461" mass="50392">MTLWRPDPALIRRPAYLSLADQFARAIHDGRLENGERLPTHRALADELKLSVQTVSRAYEELIRRGLVAGEVGRGSFVQTQRREPDPPYLPERPGEVIDLSILKPVCEPMHLERLKQALGWLADALPASSALSFRPNTVFPRHRAVGADWLKTCGLEVSPQNITVTNGATGGMTVALMSVAPPGSTVATEAIGHHTLVPLARYLGFNLVGLPIDDDGILPDALDDACRHSDIRAMFVQPSVINPTATLMGSVRRAQLAEVARRHDIAIIENDVLGPLVEERAPPLAHFAPERTLYVTSFSKITVPGLRIGYLAAPDRYVAAVANRHLVSNWMATPMVAEIATKWVADGSAMELVRWQRQAVRRRLDIAAEVLAGVRFRAHRDGLHLWLPLPDDRSEEGFVAQARLQGVAIAPGASFRISEAPWHAAVRISLGSTTESELRAGLGVVTRLLLGDPEHLLLAI</sequence>
<name>A0A316C9T6_PSESE</name>
<evidence type="ECO:0000256" key="1">
    <source>
        <dbReference type="ARBA" id="ARBA00005384"/>
    </source>
</evidence>
<dbReference type="GO" id="GO:0003700">
    <property type="term" value="F:DNA-binding transcription factor activity"/>
    <property type="evidence" value="ECO:0007669"/>
    <property type="project" value="InterPro"/>
</dbReference>
<gene>
    <name evidence="7" type="ORF">C7441_101456</name>
</gene>
<accession>A0A316C9T6</accession>
<dbReference type="SUPFAM" id="SSF53383">
    <property type="entry name" value="PLP-dependent transferases"/>
    <property type="match status" value="1"/>
</dbReference>
<dbReference type="GO" id="GO:0030170">
    <property type="term" value="F:pyridoxal phosphate binding"/>
    <property type="evidence" value="ECO:0007669"/>
    <property type="project" value="InterPro"/>
</dbReference>
<dbReference type="InterPro" id="IPR015421">
    <property type="entry name" value="PyrdxlP-dep_Trfase_major"/>
</dbReference>
<evidence type="ECO:0000256" key="2">
    <source>
        <dbReference type="ARBA" id="ARBA00022898"/>
    </source>
</evidence>
<dbReference type="PANTHER" id="PTHR46577:SF1">
    <property type="entry name" value="HTH-TYPE TRANSCRIPTIONAL REGULATORY PROTEIN GABR"/>
    <property type="match status" value="1"/>
</dbReference>
<dbReference type="Proteomes" id="UP000245396">
    <property type="component" value="Unassembled WGS sequence"/>
</dbReference>
<keyword evidence="4" id="KW-0238">DNA-binding</keyword>
<dbReference type="SMART" id="SM00345">
    <property type="entry name" value="HTH_GNTR"/>
    <property type="match status" value="1"/>
</dbReference>
<dbReference type="OrthoDB" id="9794015at2"/>
<dbReference type="Gene3D" id="1.10.10.10">
    <property type="entry name" value="Winged helix-like DNA-binding domain superfamily/Winged helix DNA-binding domain"/>
    <property type="match status" value="1"/>
</dbReference>
<dbReference type="InterPro" id="IPR015424">
    <property type="entry name" value="PyrdxlP-dep_Trfase"/>
</dbReference>
<keyword evidence="5" id="KW-0804">Transcription</keyword>
<dbReference type="Gene3D" id="3.90.1150.10">
    <property type="entry name" value="Aspartate Aminotransferase, domain 1"/>
    <property type="match status" value="1"/>
</dbReference>
<dbReference type="Pfam" id="PF00155">
    <property type="entry name" value="Aminotran_1_2"/>
    <property type="match status" value="1"/>
</dbReference>
<feature type="domain" description="HTH gntR-type" evidence="6">
    <location>
        <begin position="13"/>
        <end position="81"/>
    </location>
</feature>
<keyword evidence="8" id="KW-1185">Reference proteome</keyword>
<dbReference type="CDD" id="cd07377">
    <property type="entry name" value="WHTH_GntR"/>
    <property type="match status" value="1"/>
</dbReference>
<dbReference type="InterPro" id="IPR015422">
    <property type="entry name" value="PyrdxlP-dep_Trfase_small"/>
</dbReference>
<dbReference type="InterPro" id="IPR004839">
    <property type="entry name" value="Aminotransferase_I/II_large"/>
</dbReference>
<keyword evidence="3" id="KW-0805">Transcription regulation</keyword>
<dbReference type="GO" id="GO:0003677">
    <property type="term" value="F:DNA binding"/>
    <property type="evidence" value="ECO:0007669"/>
    <property type="project" value="UniProtKB-KW"/>
</dbReference>
<keyword evidence="2" id="KW-0663">Pyridoxal phosphate</keyword>
<evidence type="ECO:0000256" key="3">
    <source>
        <dbReference type="ARBA" id="ARBA00023015"/>
    </source>
</evidence>
<dbReference type="RefSeq" id="WP_109611519.1">
    <property type="nucleotide sequence ID" value="NZ_QGGG01000001.1"/>
</dbReference>
<comment type="caution">
    <text evidence="7">The sequence shown here is derived from an EMBL/GenBank/DDBJ whole genome shotgun (WGS) entry which is preliminary data.</text>
</comment>
<evidence type="ECO:0000313" key="7">
    <source>
        <dbReference type="EMBL" id="PWJ86575.1"/>
    </source>
</evidence>
<evidence type="ECO:0000259" key="6">
    <source>
        <dbReference type="PROSITE" id="PS50949"/>
    </source>
</evidence>
<dbReference type="SUPFAM" id="SSF46785">
    <property type="entry name" value="Winged helix' DNA-binding domain"/>
    <property type="match status" value="1"/>
</dbReference>
<dbReference type="PROSITE" id="PS50949">
    <property type="entry name" value="HTH_GNTR"/>
    <property type="match status" value="1"/>
</dbReference>
<dbReference type="PANTHER" id="PTHR46577">
    <property type="entry name" value="HTH-TYPE TRANSCRIPTIONAL REGULATORY PROTEIN GABR"/>
    <property type="match status" value="1"/>
</dbReference>
<evidence type="ECO:0000313" key="8">
    <source>
        <dbReference type="Proteomes" id="UP000245396"/>
    </source>
</evidence>
<evidence type="ECO:0000256" key="4">
    <source>
        <dbReference type="ARBA" id="ARBA00023125"/>
    </source>
</evidence>
<reference evidence="7 8" key="1">
    <citation type="submission" date="2018-05" db="EMBL/GenBank/DDBJ databases">
        <title>Genomic Encyclopedia of Type Strains, Phase IV (KMG-IV): sequencing the most valuable type-strain genomes for metagenomic binning, comparative biology and taxonomic classification.</title>
        <authorList>
            <person name="Goeker M."/>
        </authorList>
    </citation>
    <scope>NUCLEOTIDE SEQUENCE [LARGE SCALE GENOMIC DNA]</scope>
    <source>
        <strain evidence="7 8">DSM 6986</strain>
    </source>
</reference>
<evidence type="ECO:0000256" key="5">
    <source>
        <dbReference type="ARBA" id="ARBA00023163"/>
    </source>
</evidence>
<dbReference type="AlphaFoldDB" id="A0A316C9T6"/>
<dbReference type="InterPro" id="IPR036390">
    <property type="entry name" value="WH_DNA-bd_sf"/>
</dbReference>
<dbReference type="Gene3D" id="3.40.640.10">
    <property type="entry name" value="Type I PLP-dependent aspartate aminotransferase-like (Major domain)"/>
    <property type="match status" value="1"/>
</dbReference>
<dbReference type="InterPro" id="IPR036388">
    <property type="entry name" value="WH-like_DNA-bd_sf"/>
</dbReference>
<protein>
    <submittedName>
        <fullName evidence="7">GntR family transcriptional regulator</fullName>
    </submittedName>
</protein>
<comment type="similarity">
    <text evidence="1">In the C-terminal section; belongs to the class-I pyridoxal-phosphate-dependent aminotransferase family.</text>
</comment>
<proteinExistence type="inferred from homology"/>
<dbReference type="InterPro" id="IPR051446">
    <property type="entry name" value="HTH_trans_reg/aminotransferase"/>
</dbReference>
<organism evidence="7 8">
    <name type="scientific">Pseudaminobacter salicylatoxidans</name>
    <dbReference type="NCBI Taxonomy" id="93369"/>
    <lineage>
        <taxon>Bacteria</taxon>
        <taxon>Pseudomonadati</taxon>
        <taxon>Pseudomonadota</taxon>
        <taxon>Alphaproteobacteria</taxon>
        <taxon>Hyphomicrobiales</taxon>
        <taxon>Phyllobacteriaceae</taxon>
        <taxon>Pseudaminobacter</taxon>
    </lineage>
</organism>
<dbReference type="Pfam" id="PF00392">
    <property type="entry name" value="GntR"/>
    <property type="match status" value="1"/>
</dbReference>